<keyword evidence="10" id="KW-0460">Magnesium</keyword>
<dbReference type="Pfam" id="PF00690">
    <property type="entry name" value="Cation_ATPase_N"/>
    <property type="match status" value="1"/>
</dbReference>
<dbReference type="STRING" id="5078.A0A135LKT1"/>
<comment type="caution">
    <text evidence="18">Lacks conserved residue(s) required for the propagation of feature annotation.</text>
</comment>
<keyword evidence="13 18" id="KW-0406">Ion transport</keyword>
<comment type="caution">
    <text evidence="20">The sequence shown here is derived from an EMBL/GenBank/DDBJ whole genome shotgun (WGS) entry which is preliminary data.</text>
</comment>
<evidence type="ECO:0000256" key="11">
    <source>
        <dbReference type="ARBA" id="ARBA00022967"/>
    </source>
</evidence>
<dbReference type="PANTHER" id="PTHR24093">
    <property type="entry name" value="CATION TRANSPORTING ATPASE"/>
    <property type="match status" value="1"/>
</dbReference>
<name>A0A135LKT1_PENPA</name>
<dbReference type="SUPFAM" id="SSF81665">
    <property type="entry name" value="Calcium ATPase, transmembrane domain M"/>
    <property type="match status" value="1"/>
</dbReference>
<dbReference type="FunFam" id="3.40.50.1000:FF:000018">
    <property type="entry name" value="Calcium-transporting ATPase"/>
    <property type="match status" value="1"/>
</dbReference>
<dbReference type="Proteomes" id="UP000070168">
    <property type="component" value="Unassembled WGS sequence"/>
</dbReference>
<keyword evidence="9 18" id="KW-0067">ATP-binding</keyword>
<evidence type="ECO:0000256" key="16">
    <source>
        <dbReference type="ARBA" id="ARBA00048694"/>
    </source>
</evidence>
<dbReference type="NCBIfam" id="TIGR01517">
    <property type="entry name" value="ATPase-IIB_Ca"/>
    <property type="match status" value="1"/>
</dbReference>
<proteinExistence type="inferred from homology"/>
<feature type="transmembrane region" description="Helical" evidence="18">
    <location>
        <begin position="868"/>
        <end position="884"/>
    </location>
</feature>
<comment type="similarity">
    <text evidence="15 18">Belongs to the cation transport ATPase (P-type) (TC 3.A.3) family.</text>
</comment>
<dbReference type="OMA" id="MWKLMLG"/>
<dbReference type="InterPro" id="IPR001757">
    <property type="entry name" value="P_typ_ATPase"/>
</dbReference>
<dbReference type="GO" id="GO:0046872">
    <property type="term" value="F:metal ion binding"/>
    <property type="evidence" value="ECO:0007669"/>
    <property type="project" value="UniProtKB-KW"/>
</dbReference>
<dbReference type="InterPro" id="IPR023214">
    <property type="entry name" value="HAD_sf"/>
</dbReference>
<dbReference type="InterPro" id="IPR044492">
    <property type="entry name" value="P_typ_ATPase_HD_dom"/>
</dbReference>
<evidence type="ECO:0000256" key="5">
    <source>
        <dbReference type="ARBA" id="ARBA00022692"/>
    </source>
</evidence>
<feature type="transmembrane region" description="Helical" evidence="18">
    <location>
        <begin position="835"/>
        <end position="856"/>
    </location>
</feature>
<dbReference type="InterPro" id="IPR018303">
    <property type="entry name" value="ATPase_P-typ_P_site"/>
</dbReference>
<evidence type="ECO:0000256" key="7">
    <source>
        <dbReference type="ARBA" id="ARBA00022741"/>
    </source>
</evidence>
<dbReference type="EMBL" id="LHQR01000048">
    <property type="protein sequence ID" value="KXG49577.1"/>
    <property type="molecule type" value="Genomic_DNA"/>
</dbReference>
<keyword evidence="5 18" id="KW-0812">Transmembrane</keyword>
<dbReference type="SUPFAM" id="SSF81660">
    <property type="entry name" value="Metal cation-transporting ATPase, ATP-binding domain N"/>
    <property type="match status" value="1"/>
</dbReference>
<dbReference type="FunFam" id="2.70.150.10:FF:000028">
    <property type="entry name" value="Calcium-transporting ATPase"/>
    <property type="match status" value="1"/>
</dbReference>
<feature type="transmembrane region" description="Helical" evidence="18">
    <location>
        <begin position="151"/>
        <end position="171"/>
    </location>
</feature>
<reference evidence="20 21" key="1">
    <citation type="journal article" date="2016" name="BMC Genomics">
        <title>Genome sequencing and secondary metabolism of the postharvest pathogen Penicillium griseofulvum.</title>
        <authorList>
            <person name="Banani H."/>
            <person name="Marcet-Houben M."/>
            <person name="Ballester A.R."/>
            <person name="Abbruscato P."/>
            <person name="Gonzalez-Candelas L."/>
            <person name="Gabaldon T."/>
            <person name="Spadaro D."/>
        </authorList>
    </citation>
    <scope>NUCLEOTIDE SEQUENCE [LARGE SCALE GENOMIC DNA]</scope>
    <source>
        <strain evidence="20 21">PG3</strain>
    </source>
</reference>
<gene>
    <name evidence="20" type="ORF">PGRI_055450</name>
</gene>
<evidence type="ECO:0000256" key="1">
    <source>
        <dbReference type="ARBA" id="ARBA00004128"/>
    </source>
</evidence>
<keyword evidence="14 18" id="KW-0472">Membrane</keyword>
<dbReference type="GO" id="GO:0005524">
    <property type="term" value="F:ATP binding"/>
    <property type="evidence" value="ECO:0007669"/>
    <property type="project" value="UniProtKB-KW"/>
</dbReference>
<dbReference type="SFLD" id="SFLDS00003">
    <property type="entry name" value="Haloacid_Dehalogenase"/>
    <property type="match status" value="1"/>
</dbReference>
<keyword evidence="2 18" id="KW-0813">Transport</keyword>
<dbReference type="Gene3D" id="1.20.1110.10">
    <property type="entry name" value="Calcium-transporting ATPase, transmembrane domain"/>
    <property type="match status" value="1"/>
</dbReference>
<accession>A0A135LKT1</accession>
<dbReference type="Gene3D" id="2.70.150.10">
    <property type="entry name" value="Calcium-transporting ATPase, cytoplasmic transduction domain A"/>
    <property type="match status" value="1"/>
</dbReference>
<dbReference type="GO" id="GO:0016887">
    <property type="term" value="F:ATP hydrolysis activity"/>
    <property type="evidence" value="ECO:0007669"/>
    <property type="project" value="InterPro"/>
</dbReference>
<dbReference type="SFLD" id="SFLDF00027">
    <property type="entry name" value="p-type_atpase"/>
    <property type="match status" value="1"/>
</dbReference>
<evidence type="ECO:0000256" key="6">
    <source>
        <dbReference type="ARBA" id="ARBA00022723"/>
    </source>
</evidence>
<dbReference type="SFLD" id="SFLDG00002">
    <property type="entry name" value="C1.7:_P-type_atpase_like"/>
    <property type="match status" value="1"/>
</dbReference>
<keyword evidence="3" id="KW-0926">Vacuole</keyword>
<dbReference type="FunFam" id="3.40.50.1000:FF:000001">
    <property type="entry name" value="Phospholipid-transporting ATPase IC"/>
    <property type="match status" value="1"/>
</dbReference>
<dbReference type="PRINTS" id="PR00120">
    <property type="entry name" value="HATPASE"/>
</dbReference>
<dbReference type="PROSITE" id="PS00154">
    <property type="entry name" value="ATPASE_E1_E2"/>
    <property type="match status" value="1"/>
</dbReference>
<keyword evidence="21" id="KW-1185">Reference proteome</keyword>
<dbReference type="InterPro" id="IPR023299">
    <property type="entry name" value="ATPase_P-typ_cyto_dom_N"/>
</dbReference>
<dbReference type="Pfam" id="PF13246">
    <property type="entry name" value="Cation_ATPase"/>
    <property type="match status" value="1"/>
</dbReference>
<feature type="transmembrane region" description="Helical" evidence="18">
    <location>
        <begin position="1016"/>
        <end position="1035"/>
    </location>
</feature>
<keyword evidence="8 18" id="KW-0106">Calcium</keyword>
<evidence type="ECO:0000256" key="4">
    <source>
        <dbReference type="ARBA" id="ARBA00022568"/>
    </source>
</evidence>
<dbReference type="Gene3D" id="3.40.1110.10">
    <property type="entry name" value="Calcium-transporting ATPase, cytoplasmic domain N"/>
    <property type="match status" value="1"/>
</dbReference>
<evidence type="ECO:0000256" key="2">
    <source>
        <dbReference type="ARBA" id="ARBA00022448"/>
    </source>
</evidence>
<dbReference type="PRINTS" id="PR00119">
    <property type="entry name" value="CATATPASE"/>
</dbReference>
<comment type="subcellular location">
    <subcellularLocation>
        <location evidence="18">Membrane</location>
        <topology evidence="18">Multi-pass membrane protein</topology>
    </subcellularLocation>
    <subcellularLocation>
        <location evidence="1">Vacuole membrane</location>
        <topology evidence="1">Multi-pass membrane protein</topology>
    </subcellularLocation>
</comment>
<dbReference type="InterPro" id="IPR059000">
    <property type="entry name" value="ATPase_P-type_domA"/>
</dbReference>
<comment type="catalytic activity">
    <reaction evidence="16 18">
        <text>Ca(2+)(in) + ATP + H2O = Ca(2+)(out) + ADP + phosphate + H(+)</text>
        <dbReference type="Rhea" id="RHEA:18105"/>
        <dbReference type="ChEBI" id="CHEBI:15377"/>
        <dbReference type="ChEBI" id="CHEBI:15378"/>
        <dbReference type="ChEBI" id="CHEBI:29108"/>
        <dbReference type="ChEBI" id="CHEBI:30616"/>
        <dbReference type="ChEBI" id="CHEBI:43474"/>
        <dbReference type="ChEBI" id="CHEBI:456216"/>
        <dbReference type="EC" id="7.2.2.10"/>
    </reaction>
</comment>
<dbReference type="GeneID" id="63708558"/>
<dbReference type="InterPro" id="IPR008250">
    <property type="entry name" value="ATPase_P-typ_transduc_dom_A_sf"/>
</dbReference>
<dbReference type="InterPro" id="IPR023298">
    <property type="entry name" value="ATPase_P-typ_TM_dom_sf"/>
</dbReference>
<dbReference type="InterPro" id="IPR006408">
    <property type="entry name" value="P-type_ATPase_IIB"/>
</dbReference>
<keyword evidence="6" id="KW-0479">Metal-binding</keyword>
<feature type="transmembrane region" description="Helical" evidence="18">
    <location>
        <begin position="985"/>
        <end position="1004"/>
    </location>
</feature>
<dbReference type="RefSeq" id="XP_040648113.1">
    <property type="nucleotide sequence ID" value="XM_040793258.1"/>
</dbReference>
<dbReference type="OrthoDB" id="3352408at2759"/>
<evidence type="ECO:0000313" key="20">
    <source>
        <dbReference type="EMBL" id="KXG49577.1"/>
    </source>
</evidence>
<evidence type="ECO:0000259" key="19">
    <source>
        <dbReference type="SMART" id="SM00831"/>
    </source>
</evidence>
<protein>
    <recommendedName>
        <fullName evidence="18">Calcium-transporting ATPase</fullName>
        <ecNumber evidence="18">7.2.2.10</ecNumber>
    </recommendedName>
</protein>
<evidence type="ECO:0000256" key="14">
    <source>
        <dbReference type="ARBA" id="ARBA00023136"/>
    </source>
</evidence>
<dbReference type="InterPro" id="IPR006068">
    <property type="entry name" value="ATPase_P-typ_cation-transptr_C"/>
</dbReference>
<dbReference type="AlphaFoldDB" id="A0A135LKT1"/>
<dbReference type="GO" id="GO:0005886">
    <property type="term" value="C:plasma membrane"/>
    <property type="evidence" value="ECO:0007669"/>
    <property type="project" value="TreeGrafter"/>
</dbReference>
<feature type="transmembrane region" description="Helical" evidence="18">
    <location>
        <begin position="177"/>
        <end position="197"/>
    </location>
</feature>
<organism evidence="20 21">
    <name type="scientific">Penicillium patulum</name>
    <name type="common">Penicillium griseofulvum</name>
    <dbReference type="NCBI Taxonomy" id="5078"/>
    <lineage>
        <taxon>Eukaryota</taxon>
        <taxon>Fungi</taxon>
        <taxon>Dikarya</taxon>
        <taxon>Ascomycota</taxon>
        <taxon>Pezizomycotina</taxon>
        <taxon>Eurotiomycetes</taxon>
        <taxon>Eurotiomycetidae</taxon>
        <taxon>Eurotiales</taxon>
        <taxon>Aspergillaceae</taxon>
        <taxon>Penicillium</taxon>
    </lineage>
</organism>
<feature type="transmembrane region" description="Helical" evidence="18">
    <location>
        <begin position="904"/>
        <end position="930"/>
    </location>
</feature>
<dbReference type="FunFam" id="1.20.1110.10:FF:000039">
    <property type="entry name" value="Calcium-transporting ATPase"/>
    <property type="match status" value="1"/>
</dbReference>
<dbReference type="EC" id="7.2.2.10" evidence="18"/>
<evidence type="ECO:0000256" key="18">
    <source>
        <dbReference type="RuleBase" id="RU361146"/>
    </source>
</evidence>
<evidence type="ECO:0000256" key="8">
    <source>
        <dbReference type="ARBA" id="ARBA00022837"/>
    </source>
</evidence>
<dbReference type="Pfam" id="PF00122">
    <property type="entry name" value="E1-E2_ATPase"/>
    <property type="match status" value="1"/>
</dbReference>
<dbReference type="GO" id="GO:0005388">
    <property type="term" value="F:P-type calcium transporter activity"/>
    <property type="evidence" value="ECO:0007669"/>
    <property type="project" value="UniProtKB-EC"/>
</dbReference>
<dbReference type="Gene3D" id="3.40.50.1000">
    <property type="entry name" value="HAD superfamily/HAD-like"/>
    <property type="match status" value="1"/>
</dbReference>
<evidence type="ECO:0000256" key="17">
    <source>
        <dbReference type="ARBA" id="ARBA00059328"/>
    </source>
</evidence>
<dbReference type="GO" id="GO:0006874">
    <property type="term" value="P:intracellular calcium ion homeostasis"/>
    <property type="evidence" value="ECO:0007669"/>
    <property type="project" value="TreeGrafter"/>
</dbReference>
<dbReference type="SUPFAM" id="SSF56784">
    <property type="entry name" value="HAD-like"/>
    <property type="match status" value="1"/>
</dbReference>
<dbReference type="SUPFAM" id="SSF81653">
    <property type="entry name" value="Calcium ATPase, transduction domain A"/>
    <property type="match status" value="1"/>
</dbReference>
<dbReference type="PANTHER" id="PTHR24093:SF424">
    <property type="entry name" value="CALCIUM-TRANSPORTING ATPASE"/>
    <property type="match status" value="1"/>
</dbReference>
<comment type="function">
    <text evidence="18">Catalyzes the hydrolysis of ATP coupled with the transport of calcium.</text>
</comment>
<keyword evidence="11" id="KW-1278">Translocase</keyword>
<keyword evidence="7 18" id="KW-0547">Nucleotide-binding</keyword>
<evidence type="ECO:0000256" key="12">
    <source>
        <dbReference type="ARBA" id="ARBA00022989"/>
    </source>
</evidence>
<comment type="function">
    <text evidence="17">This magnesium-dependent enzyme catalyzes the hydrolysis of ATP coupled with the transport of calcium. Transports the calcium to the vacuole and participates in the control of the cytosolic free calcium.</text>
</comment>
<feature type="transmembrane region" description="Helical" evidence="18">
    <location>
        <begin position="396"/>
        <end position="423"/>
    </location>
</feature>
<dbReference type="SMART" id="SM00831">
    <property type="entry name" value="Cation_ATPase_N"/>
    <property type="match status" value="1"/>
</dbReference>
<dbReference type="InterPro" id="IPR004014">
    <property type="entry name" value="ATPase_P-typ_cation-transptr_N"/>
</dbReference>
<sequence length="1101" mass="120995">MSAKDEDEFWSDALTPEPRFETDFRVPDNKFAFSPGQLNKLFNPKSLAAFYALGGLHGLEYGLQTDLTAGLSADEKILARYTTLKEARQVASTQTNGTLSPSPQYSIPPAESAQSASLFAERSRVFGTNVLPQAPKKTFLKLLWDAYNDKLIILLTIAAIVSLSLGIYEAVSGQSQVDWIEGVAVCVAILIVVAVTAGNDWQKQRQFGNLNKRKHDREIKAIRSGKKMRMRISDLTVGDVVCLEPGDAAPADGIVITSQEIKCDESLATGESDHVEKCSGFKAWDSRAASGSEHDIDPFIISGSNVLEGIGTYLVTSVGPHSTYGRIMVALGTETDSTPLQVKLARLASWIGWFGLGYRLPLLDHMNEVVVLTSLMIKMSASEETPAVKGQHFMDILIVTVTVIVVAIPEGLPLAVTLALAFATGRMLKENNLVRLLRACETMGNATVICSDKTGTLTQNKMSVASGFFYHCEPFGEYHLSATALPISISETLKKFSSSFEELLLHSLALNTTAFEEQQSGTKEFIGNKTEVALLRFAHQDLGLNLSEVRTNNHIKQVYPFDSTRKTMAVVYTRSKRSGYRLLVKGAPEILLTASTHMVSPGPEGEDLAACVISPDDHRLISETIDAYSRASLRTIGLAYRDLPTWPSVSQDRQPSFDEIFRDLTWIGTFGIHDPLRPEVPGAIQTCRAAGIQVKMVTGDNIHTALAIAEACGIKTNDGIAMEGTELRNLRENELDIVIPKLQVLARSSPDDKELLVKHLKRIGEIVAVTGDGTNDGPALKAADVGFSMGLSGTEVAREASSIILLDDNFSSIVTAVAWGRAVNDAVAKFLQASLHFQITVNITAVVLTVVTAIYNSKNESVFKAVQLLWLNLIMDTFAALALATDPPTSDILNRPPTPRSAPLFTVIMWKMILGQSIYKLAICFTLYFAGHSLFHFNKSDEVEMLELNTIIFNTFVWMQIFNEFNCRRLDNKFNIFEGIHKNKWFIVINFVMVGGQILIIFVSGKAFGVTRLSGWQWGVSLGFAVFCVPWAAVLKLTPDVYVEVLLDMFAKVIKCVLSWVTKAYERVIPGITRCFRAGTGWSKMGRRRVVDEESATDINR</sequence>
<evidence type="ECO:0000256" key="3">
    <source>
        <dbReference type="ARBA" id="ARBA00022554"/>
    </source>
</evidence>
<evidence type="ECO:0000313" key="21">
    <source>
        <dbReference type="Proteomes" id="UP000070168"/>
    </source>
</evidence>
<evidence type="ECO:0000256" key="9">
    <source>
        <dbReference type="ARBA" id="ARBA00022840"/>
    </source>
</evidence>
<dbReference type="Pfam" id="PF00689">
    <property type="entry name" value="Cation_ATPase_C"/>
    <property type="match status" value="1"/>
</dbReference>
<keyword evidence="12 18" id="KW-1133">Transmembrane helix</keyword>
<feature type="domain" description="Cation-transporting P-type ATPase N-terminal" evidence="19">
    <location>
        <begin position="103"/>
        <end position="167"/>
    </location>
</feature>
<evidence type="ECO:0000256" key="15">
    <source>
        <dbReference type="ARBA" id="ARBA00038148"/>
    </source>
</evidence>
<evidence type="ECO:0000256" key="10">
    <source>
        <dbReference type="ARBA" id="ARBA00022842"/>
    </source>
</evidence>
<dbReference type="GO" id="GO:0005774">
    <property type="term" value="C:vacuolar membrane"/>
    <property type="evidence" value="ECO:0007669"/>
    <property type="project" value="UniProtKB-SubCell"/>
</dbReference>
<keyword evidence="4 18" id="KW-0109">Calcium transport</keyword>
<evidence type="ECO:0000256" key="13">
    <source>
        <dbReference type="ARBA" id="ARBA00023065"/>
    </source>
</evidence>
<dbReference type="InterPro" id="IPR036412">
    <property type="entry name" value="HAD-like_sf"/>
</dbReference>
<dbReference type="NCBIfam" id="TIGR01494">
    <property type="entry name" value="ATPase_P-type"/>
    <property type="match status" value="2"/>
</dbReference>